<dbReference type="InterPro" id="IPR005200">
    <property type="entry name" value="Endo-beta-glucanase"/>
</dbReference>
<accession>A0ABU6Z7E3</accession>
<name>A0ABU6Z7E3_9FABA</name>
<gene>
    <name evidence="1" type="ORF">PIB30_027162</name>
</gene>
<dbReference type="EMBL" id="JASCZI010271964">
    <property type="protein sequence ID" value="MED6218507.1"/>
    <property type="molecule type" value="Genomic_DNA"/>
</dbReference>
<evidence type="ECO:0000313" key="2">
    <source>
        <dbReference type="Proteomes" id="UP001341840"/>
    </source>
</evidence>
<sequence>MIKFCTSHDHGVSLLVRIALLPDSSSELEDVLDRYNTCYPVSGDALFTKPYCVEYKGKKRGFMLAVSRSCSCDLIDVAGLCSSEITTISAYYYGKFIAREARLALIVEEIGFLEVIPAVKKFLHETIQPWLDGTFDDNGFL</sequence>
<organism evidence="1 2">
    <name type="scientific">Stylosanthes scabra</name>
    <dbReference type="NCBI Taxonomy" id="79078"/>
    <lineage>
        <taxon>Eukaryota</taxon>
        <taxon>Viridiplantae</taxon>
        <taxon>Streptophyta</taxon>
        <taxon>Embryophyta</taxon>
        <taxon>Tracheophyta</taxon>
        <taxon>Spermatophyta</taxon>
        <taxon>Magnoliopsida</taxon>
        <taxon>eudicotyledons</taxon>
        <taxon>Gunneridae</taxon>
        <taxon>Pentapetalae</taxon>
        <taxon>rosids</taxon>
        <taxon>fabids</taxon>
        <taxon>Fabales</taxon>
        <taxon>Fabaceae</taxon>
        <taxon>Papilionoideae</taxon>
        <taxon>50 kb inversion clade</taxon>
        <taxon>dalbergioids sensu lato</taxon>
        <taxon>Dalbergieae</taxon>
        <taxon>Pterocarpus clade</taxon>
        <taxon>Stylosanthes</taxon>
    </lineage>
</organism>
<evidence type="ECO:0000313" key="1">
    <source>
        <dbReference type="EMBL" id="MED6218507.1"/>
    </source>
</evidence>
<proteinExistence type="predicted"/>
<comment type="caution">
    <text evidence="1">The sequence shown here is derived from an EMBL/GenBank/DDBJ whole genome shotgun (WGS) entry which is preliminary data.</text>
</comment>
<dbReference type="Proteomes" id="UP001341840">
    <property type="component" value="Unassembled WGS sequence"/>
</dbReference>
<protein>
    <submittedName>
        <fullName evidence="1">Uncharacterized protein</fullName>
    </submittedName>
</protein>
<dbReference type="PANTHER" id="PTHR31983">
    <property type="entry name" value="ENDO-1,3(4)-BETA-GLUCANASE 1"/>
    <property type="match status" value="1"/>
</dbReference>
<dbReference type="PANTHER" id="PTHR31983:SF0">
    <property type="entry name" value="GLUCAN ENDO-1,3-BETA-D-GLUCOSIDASE 2"/>
    <property type="match status" value="1"/>
</dbReference>
<keyword evidence="2" id="KW-1185">Reference proteome</keyword>
<reference evidence="1 2" key="1">
    <citation type="journal article" date="2023" name="Plants (Basel)">
        <title>Bridging the Gap: Combining Genomics and Transcriptomics Approaches to Understand Stylosanthes scabra, an Orphan Legume from the Brazilian Caatinga.</title>
        <authorList>
            <person name="Ferreira-Neto J.R.C."/>
            <person name="da Silva M.D."/>
            <person name="Binneck E."/>
            <person name="de Melo N.F."/>
            <person name="da Silva R.H."/>
            <person name="de Melo A.L.T.M."/>
            <person name="Pandolfi V."/>
            <person name="Bustamante F.O."/>
            <person name="Brasileiro-Vidal A.C."/>
            <person name="Benko-Iseppon A.M."/>
        </authorList>
    </citation>
    <scope>NUCLEOTIDE SEQUENCE [LARGE SCALE GENOMIC DNA]</scope>
    <source>
        <tissue evidence="1">Leaves</tissue>
    </source>
</reference>